<keyword evidence="3" id="KW-0547">Nucleotide-binding</keyword>
<dbReference type="PROSITE" id="PS00688">
    <property type="entry name" value="SIGMA54_INTERACT_3"/>
    <property type="match status" value="1"/>
</dbReference>
<dbReference type="Pfam" id="PF00989">
    <property type="entry name" value="PAS"/>
    <property type="match status" value="2"/>
</dbReference>
<dbReference type="PROSITE" id="PS50112">
    <property type="entry name" value="PAS"/>
    <property type="match status" value="2"/>
</dbReference>
<comment type="function">
    <text evidence="1">General (non sugar-specific) component of the phosphoenolpyruvate-dependent sugar phosphotransferase system (sugar PTS). This major carbohydrate active-transport system catalyzes the phosphorylation of incoming sugar substrates concomitantly with their translocation across the cell membrane. The phosphoryl group from phosphoenolpyruvate (PEP) is transferred to the phosphoryl carrier protein HPr by enzyme I. Phospho-HPr then transfers it to the PTS EIIA domain.</text>
</comment>
<organism evidence="14 15">
    <name type="scientific">Paramaledivibacter caminithermalis (strain DSM 15212 / CIP 107654 / DViRD3)</name>
    <name type="common">Clostridium caminithermale</name>
    <dbReference type="NCBI Taxonomy" id="1121301"/>
    <lineage>
        <taxon>Bacteria</taxon>
        <taxon>Bacillati</taxon>
        <taxon>Bacillota</taxon>
        <taxon>Clostridia</taxon>
        <taxon>Peptostreptococcales</taxon>
        <taxon>Caminicellaceae</taxon>
        <taxon>Paramaledivibacter</taxon>
    </lineage>
</organism>
<reference evidence="14 15" key="1">
    <citation type="submission" date="2016-11" db="EMBL/GenBank/DDBJ databases">
        <authorList>
            <person name="Jaros S."/>
            <person name="Januszkiewicz K."/>
            <person name="Wedrychowicz H."/>
        </authorList>
    </citation>
    <scope>NUCLEOTIDE SEQUENCE [LARGE SCALE GENOMIC DNA]</scope>
    <source>
        <strain evidence="14 15">DSM 15212</strain>
    </source>
</reference>
<dbReference type="InterPro" id="IPR030828">
    <property type="entry name" value="HTH_TyrR"/>
</dbReference>
<dbReference type="Pfam" id="PF00381">
    <property type="entry name" value="PTS-HPr"/>
    <property type="match status" value="1"/>
</dbReference>
<evidence type="ECO:0000313" key="14">
    <source>
        <dbReference type="EMBL" id="SHK31667.1"/>
    </source>
</evidence>
<dbReference type="PROSITE" id="PS51350">
    <property type="entry name" value="PTS_HPR_DOM"/>
    <property type="match status" value="1"/>
</dbReference>
<feature type="coiled-coil region" evidence="10">
    <location>
        <begin position="327"/>
        <end position="361"/>
    </location>
</feature>
<evidence type="ECO:0000256" key="5">
    <source>
        <dbReference type="ARBA" id="ARBA00022840"/>
    </source>
</evidence>
<keyword evidence="10" id="KW-0175">Coiled coil</keyword>
<dbReference type="STRING" id="1121301.SAMN02745912_02961"/>
<dbReference type="CDD" id="cd00009">
    <property type="entry name" value="AAA"/>
    <property type="match status" value="1"/>
</dbReference>
<dbReference type="Gene3D" id="3.30.450.20">
    <property type="entry name" value="PAS domain"/>
    <property type="match status" value="2"/>
</dbReference>
<dbReference type="AlphaFoldDB" id="A0A1M6RH25"/>
<dbReference type="EMBL" id="FRAG01000046">
    <property type="protein sequence ID" value="SHK31667.1"/>
    <property type="molecule type" value="Genomic_DNA"/>
</dbReference>
<evidence type="ECO:0000259" key="12">
    <source>
        <dbReference type="PROSITE" id="PS50112"/>
    </source>
</evidence>
<feature type="domain" description="PAS" evidence="12">
    <location>
        <begin position="229"/>
        <end position="283"/>
    </location>
</feature>
<name>A0A1M6RH25_PARC5</name>
<dbReference type="PROSITE" id="PS00675">
    <property type="entry name" value="SIGMA54_INTERACT_1"/>
    <property type="match status" value="1"/>
</dbReference>
<dbReference type="GO" id="GO:0006355">
    <property type="term" value="P:regulation of DNA-templated transcription"/>
    <property type="evidence" value="ECO:0007669"/>
    <property type="project" value="InterPro"/>
</dbReference>
<dbReference type="Gene3D" id="3.30.1340.10">
    <property type="entry name" value="HPr-like"/>
    <property type="match status" value="1"/>
</dbReference>
<dbReference type="GO" id="GO:0016740">
    <property type="term" value="F:transferase activity"/>
    <property type="evidence" value="ECO:0007669"/>
    <property type="project" value="UniProtKB-KW"/>
</dbReference>
<dbReference type="SUPFAM" id="SSF55594">
    <property type="entry name" value="HPr-like"/>
    <property type="match status" value="1"/>
</dbReference>
<dbReference type="InterPro" id="IPR025662">
    <property type="entry name" value="Sigma_54_int_dom_ATP-bd_1"/>
</dbReference>
<dbReference type="Proteomes" id="UP000184465">
    <property type="component" value="Unassembled WGS sequence"/>
</dbReference>
<evidence type="ECO:0000256" key="3">
    <source>
        <dbReference type="ARBA" id="ARBA00022741"/>
    </source>
</evidence>
<protein>
    <recommendedName>
        <fullName evidence="9">HTH-type transcriptional regulatory protein TyrR</fullName>
    </recommendedName>
    <alternativeName>
        <fullName evidence="2">Phosphocarrier protein HPr</fullName>
    </alternativeName>
</protein>
<dbReference type="InterPro" id="IPR025944">
    <property type="entry name" value="Sigma_54_int_dom_CS"/>
</dbReference>
<dbReference type="Pfam" id="PF25601">
    <property type="entry name" value="AAA_lid_14"/>
    <property type="match status" value="1"/>
</dbReference>
<dbReference type="PANTHER" id="PTHR32071">
    <property type="entry name" value="TRANSCRIPTIONAL REGULATORY PROTEIN"/>
    <property type="match status" value="1"/>
</dbReference>
<dbReference type="Gene3D" id="3.40.50.300">
    <property type="entry name" value="P-loop containing nucleotide triphosphate hydrolases"/>
    <property type="match status" value="1"/>
</dbReference>
<feature type="domain" description="Sigma-54 factor interaction" evidence="11">
    <location>
        <begin position="368"/>
        <end position="597"/>
    </location>
</feature>
<dbReference type="InterPro" id="IPR000032">
    <property type="entry name" value="HPr-like"/>
</dbReference>
<evidence type="ECO:0000259" key="13">
    <source>
        <dbReference type="PROSITE" id="PS51350"/>
    </source>
</evidence>
<dbReference type="InterPro" id="IPR000014">
    <property type="entry name" value="PAS"/>
</dbReference>
<dbReference type="PROSITE" id="PS00369">
    <property type="entry name" value="PTS_HPR_HIS"/>
    <property type="match status" value="1"/>
</dbReference>
<dbReference type="SUPFAM" id="SSF46689">
    <property type="entry name" value="Homeodomain-like"/>
    <property type="match status" value="1"/>
</dbReference>
<evidence type="ECO:0000259" key="11">
    <source>
        <dbReference type="PROSITE" id="PS50045"/>
    </source>
</evidence>
<evidence type="ECO:0000256" key="9">
    <source>
        <dbReference type="ARBA" id="ARBA00029500"/>
    </source>
</evidence>
<dbReference type="InterPro" id="IPR035895">
    <property type="entry name" value="HPr-like_sf"/>
</dbReference>
<dbReference type="SMART" id="SM00382">
    <property type="entry name" value="AAA"/>
    <property type="match status" value="1"/>
</dbReference>
<dbReference type="Gene3D" id="1.10.8.60">
    <property type="match status" value="1"/>
</dbReference>
<dbReference type="OrthoDB" id="9803970at2"/>
<keyword evidence="14" id="KW-0808">Transferase</keyword>
<dbReference type="InterPro" id="IPR058031">
    <property type="entry name" value="AAA_lid_NorR"/>
</dbReference>
<keyword evidence="8" id="KW-0804">Transcription</keyword>
<dbReference type="FunFam" id="3.40.50.300:FF:000006">
    <property type="entry name" value="DNA-binding transcriptional regulator NtrC"/>
    <property type="match status" value="1"/>
</dbReference>
<dbReference type="InterPro" id="IPR003593">
    <property type="entry name" value="AAA+_ATPase"/>
</dbReference>
<evidence type="ECO:0000313" key="15">
    <source>
        <dbReference type="Proteomes" id="UP000184465"/>
    </source>
</evidence>
<dbReference type="SUPFAM" id="SSF55785">
    <property type="entry name" value="PYP-like sensor domain (PAS domain)"/>
    <property type="match status" value="2"/>
</dbReference>
<dbReference type="InterPro" id="IPR035965">
    <property type="entry name" value="PAS-like_dom_sf"/>
</dbReference>
<dbReference type="InterPro" id="IPR002078">
    <property type="entry name" value="Sigma_54_int"/>
</dbReference>
<dbReference type="InterPro" id="IPR027417">
    <property type="entry name" value="P-loop_NTPase"/>
</dbReference>
<keyword evidence="15" id="KW-1185">Reference proteome</keyword>
<sequence length="677" mass="76487">MYYQKEIVINNPKGLHTRAAAIVSFKATKINKKYGVNLFIQKKVNEKESKIPITSMLALTTLGIRKGDKVLIGYDGSEDCKKALEEMEECLTGKIDVEMSDIEAIDRVLDKNTLTSERLIESISNGVIVVNEDNRVILFNRAAEKITNIKRNQIIGKKVNEVIEESRLHEVLETGKESVQDKQKLGNTTIITNRTPIIVDNSIIGAVAVFQDISEIERLSNKLESVMEIKERFGNILNYANDGICMVDEKGIITYVNPEFEKIWNLNKIDIQGKHVEEVLPNSAIVKVIKSGRKQLGVISKKEEGVKVISNVSPIFINNAFKGVVSISKEETHLQKMMKKLSEAEERIKYFKEELDRKQNIHEAFEVIIGKSGTLEDVLYIASKAAKTSSTVLIYGESGTGKELLARAIASASSRKDKPFIRLNCAAIPENLLESELFGHVKGAFTGAIKDKIGKFQLADGGTIFLDEIGDISKEMQVKLLRVLQEREFEKVGGNHTIKVDVRVIAATNKNLEKMIKEGEFREDLYYRLNVIPITLPPLRKRKGDIPLLVEHFIEKICKKEKMSIKKVSSEVLEYLENYYWPGNIRELENIIERAIALSDEDILYEDCLPSYIKGVRKSENKELINLVNGDLVTLEEYEKNIIKLALEKYKSFNKVGKVLGITHRTVALKARKYGII</sequence>
<dbReference type="InterPro" id="IPR009057">
    <property type="entry name" value="Homeodomain-like_sf"/>
</dbReference>
<evidence type="ECO:0000256" key="8">
    <source>
        <dbReference type="ARBA" id="ARBA00023163"/>
    </source>
</evidence>
<dbReference type="PANTHER" id="PTHR32071:SF57">
    <property type="entry name" value="C4-DICARBOXYLATE TRANSPORT TRANSCRIPTIONAL REGULATORY PROTEIN DCTD"/>
    <property type="match status" value="1"/>
</dbReference>
<feature type="domain" description="PAS" evidence="12">
    <location>
        <begin position="112"/>
        <end position="182"/>
    </location>
</feature>
<dbReference type="SMART" id="SM00091">
    <property type="entry name" value="PAS"/>
    <property type="match status" value="2"/>
</dbReference>
<dbReference type="GO" id="GO:0005524">
    <property type="term" value="F:ATP binding"/>
    <property type="evidence" value="ECO:0007669"/>
    <property type="project" value="UniProtKB-KW"/>
</dbReference>
<keyword evidence="4" id="KW-0058">Aromatic hydrocarbons catabolism</keyword>
<evidence type="ECO:0000256" key="6">
    <source>
        <dbReference type="ARBA" id="ARBA00023015"/>
    </source>
</evidence>
<dbReference type="InterPro" id="IPR025943">
    <property type="entry name" value="Sigma_54_int_dom_ATP-bd_2"/>
</dbReference>
<dbReference type="GO" id="GO:0003677">
    <property type="term" value="F:DNA binding"/>
    <property type="evidence" value="ECO:0007669"/>
    <property type="project" value="UniProtKB-KW"/>
</dbReference>
<dbReference type="RefSeq" id="WP_073151752.1">
    <property type="nucleotide sequence ID" value="NZ_FRAG01000046.1"/>
</dbReference>
<feature type="domain" description="HPr" evidence="13">
    <location>
        <begin position="2"/>
        <end position="98"/>
    </location>
</feature>
<dbReference type="Pfam" id="PF18024">
    <property type="entry name" value="HTH_50"/>
    <property type="match status" value="1"/>
</dbReference>
<keyword evidence="7" id="KW-0238">DNA-binding</keyword>
<keyword evidence="5" id="KW-0067">ATP-binding</keyword>
<dbReference type="PROSITE" id="PS50045">
    <property type="entry name" value="SIGMA54_INTERACT_4"/>
    <property type="match status" value="1"/>
</dbReference>
<dbReference type="Gene3D" id="1.10.10.60">
    <property type="entry name" value="Homeodomain-like"/>
    <property type="match status" value="1"/>
</dbReference>
<dbReference type="SUPFAM" id="SSF52540">
    <property type="entry name" value="P-loop containing nucleoside triphosphate hydrolases"/>
    <property type="match status" value="1"/>
</dbReference>
<dbReference type="InterPro" id="IPR001020">
    <property type="entry name" value="PTS_HPr_His_P_site"/>
</dbReference>
<dbReference type="PROSITE" id="PS00676">
    <property type="entry name" value="SIGMA54_INTERACT_2"/>
    <property type="match status" value="1"/>
</dbReference>
<gene>
    <name evidence="14" type="ORF">SAMN02745912_02961</name>
</gene>
<dbReference type="Pfam" id="PF00158">
    <property type="entry name" value="Sigma54_activat"/>
    <property type="match status" value="1"/>
</dbReference>
<evidence type="ECO:0000256" key="1">
    <source>
        <dbReference type="ARBA" id="ARBA00003681"/>
    </source>
</evidence>
<keyword evidence="6" id="KW-0805">Transcription regulation</keyword>
<proteinExistence type="predicted"/>
<dbReference type="InterPro" id="IPR013767">
    <property type="entry name" value="PAS_fold"/>
</dbReference>
<accession>A0A1M6RH25</accession>
<evidence type="ECO:0000256" key="10">
    <source>
        <dbReference type="SAM" id="Coils"/>
    </source>
</evidence>
<evidence type="ECO:0000256" key="7">
    <source>
        <dbReference type="ARBA" id="ARBA00023125"/>
    </source>
</evidence>
<evidence type="ECO:0000256" key="4">
    <source>
        <dbReference type="ARBA" id="ARBA00022797"/>
    </source>
</evidence>
<dbReference type="NCBIfam" id="TIGR00229">
    <property type="entry name" value="sensory_box"/>
    <property type="match status" value="2"/>
</dbReference>
<evidence type="ECO:0000256" key="2">
    <source>
        <dbReference type="ARBA" id="ARBA00020422"/>
    </source>
</evidence>
<dbReference type="CDD" id="cd00130">
    <property type="entry name" value="PAS"/>
    <property type="match status" value="2"/>
</dbReference>